<organism evidence="1 2">
    <name type="scientific">Pistacia atlantica</name>
    <dbReference type="NCBI Taxonomy" id="434234"/>
    <lineage>
        <taxon>Eukaryota</taxon>
        <taxon>Viridiplantae</taxon>
        <taxon>Streptophyta</taxon>
        <taxon>Embryophyta</taxon>
        <taxon>Tracheophyta</taxon>
        <taxon>Spermatophyta</taxon>
        <taxon>Magnoliopsida</taxon>
        <taxon>eudicotyledons</taxon>
        <taxon>Gunneridae</taxon>
        <taxon>Pentapetalae</taxon>
        <taxon>rosids</taxon>
        <taxon>malvids</taxon>
        <taxon>Sapindales</taxon>
        <taxon>Anacardiaceae</taxon>
        <taxon>Pistacia</taxon>
    </lineage>
</organism>
<sequence length="129" mass="14616">MGVSQNSVCFRRNRHLVIYLLFLLVLSLTQVRFMAEGRAISKLTEAAAQKQMAEDKVVVSRSMIGSSPPKCERRCSSCKHCEAIQVPVRTRAQAHGSRFSAVSYYRGDDIPNYKPMSWKCKCDNLIFNP</sequence>
<comment type="caution">
    <text evidence="1">The sequence shown here is derived from an EMBL/GenBank/DDBJ whole genome shotgun (WGS) entry which is preliminary data.</text>
</comment>
<dbReference type="EMBL" id="CM047906">
    <property type="protein sequence ID" value="KAJ0086882.1"/>
    <property type="molecule type" value="Genomic_DNA"/>
</dbReference>
<gene>
    <name evidence="1" type="ORF">Patl1_08755</name>
</gene>
<keyword evidence="2" id="KW-1185">Reference proteome</keyword>
<accession>A0ACC1AJM2</accession>
<proteinExistence type="predicted"/>
<reference evidence="2" key="1">
    <citation type="journal article" date="2023" name="G3 (Bethesda)">
        <title>Genome assembly and association tests identify interacting loci associated with vigor, precocity, and sex in interspecific pistachio rootstocks.</title>
        <authorList>
            <person name="Palmer W."/>
            <person name="Jacygrad E."/>
            <person name="Sagayaradj S."/>
            <person name="Cavanaugh K."/>
            <person name="Han R."/>
            <person name="Bertier L."/>
            <person name="Beede B."/>
            <person name="Kafkas S."/>
            <person name="Golino D."/>
            <person name="Preece J."/>
            <person name="Michelmore R."/>
        </authorList>
    </citation>
    <scope>NUCLEOTIDE SEQUENCE [LARGE SCALE GENOMIC DNA]</scope>
</reference>
<dbReference type="Proteomes" id="UP001164250">
    <property type="component" value="Chromosome 10"/>
</dbReference>
<evidence type="ECO:0000313" key="2">
    <source>
        <dbReference type="Proteomes" id="UP001164250"/>
    </source>
</evidence>
<evidence type="ECO:0000313" key="1">
    <source>
        <dbReference type="EMBL" id="KAJ0086882.1"/>
    </source>
</evidence>
<protein>
    <submittedName>
        <fullName evidence="1">Uncharacterized protein</fullName>
    </submittedName>
</protein>
<name>A0ACC1AJM2_9ROSI</name>